<reference evidence="11 12" key="1">
    <citation type="submission" date="2018-01" db="EMBL/GenBank/DDBJ databases">
        <title>The whole genome sequencing and assembly of Paenibacillus chitinolyticus KCCM 41400 strain.</title>
        <authorList>
            <person name="Kim J.-Y."/>
            <person name="Park M.-K."/>
            <person name="Lee Y.-J."/>
            <person name="Yi H."/>
            <person name="Bahn Y.-S."/>
            <person name="Kim J.F."/>
            <person name="Lee D.-W."/>
        </authorList>
    </citation>
    <scope>NUCLEOTIDE SEQUENCE [LARGE SCALE GENOMIC DNA]</scope>
    <source>
        <strain evidence="11 12">KCCM 41400</strain>
    </source>
</reference>
<reference evidence="10 13" key="2">
    <citation type="submission" date="2022-05" db="EMBL/GenBank/DDBJ databases">
        <title>Genome Sequencing of Bee-Associated Microbes.</title>
        <authorList>
            <person name="Dunlap C."/>
        </authorList>
    </citation>
    <scope>NUCLEOTIDE SEQUENCE [LARGE SCALE GENOMIC DNA]</scope>
    <source>
        <strain evidence="10 13">NRRL B-23120</strain>
    </source>
</reference>
<evidence type="ECO:0000256" key="8">
    <source>
        <dbReference type="HAMAP-Rule" id="MF_00101"/>
    </source>
</evidence>
<protein>
    <recommendedName>
        <fullName evidence="8">Holo-[acyl-carrier-protein] synthase</fullName>
        <shortName evidence="8">Holo-ACP synthase</shortName>
        <ecNumber evidence="8">2.7.8.7</ecNumber>
    </recommendedName>
    <alternativeName>
        <fullName evidence="8">4'-phosphopantetheinyl transferase AcpS</fullName>
    </alternativeName>
</protein>
<dbReference type="InterPro" id="IPR002582">
    <property type="entry name" value="ACPS"/>
</dbReference>
<dbReference type="InterPro" id="IPR004568">
    <property type="entry name" value="Ppantetheine-prot_Trfase_dom"/>
</dbReference>
<evidence type="ECO:0000313" key="13">
    <source>
        <dbReference type="Proteomes" id="UP001527202"/>
    </source>
</evidence>
<dbReference type="GO" id="GO:0008897">
    <property type="term" value="F:holo-[acyl-carrier-protein] synthase activity"/>
    <property type="evidence" value="ECO:0007669"/>
    <property type="project" value="UniProtKB-UniRule"/>
</dbReference>
<dbReference type="HAMAP" id="MF_00101">
    <property type="entry name" value="AcpS"/>
    <property type="match status" value="1"/>
</dbReference>
<dbReference type="Proteomes" id="UP001527202">
    <property type="component" value="Unassembled WGS sequence"/>
</dbReference>
<dbReference type="InterPro" id="IPR037143">
    <property type="entry name" value="4-PPantetheinyl_Trfase_dom_sf"/>
</dbReference>
<keyword evidence="3 8" id="KW-0479">Metal-binding</keyword>
<keyword evidence="7 8" id="KW-0275">Fatty acid biosynthesis</keyword>
<evidence type="ECO:0000313" key="11">
    <source>
        <dbReference type="EMBL" id="QAV17308.1"/>
    </source>
</evidence>
<feature type="binding site" evidence="8">
    <location>
        <position position="8"/>
    </location>
    <ligand>
        <name>Mg(2+)</name>
        <dbReference type="ChEBI" id="CHEBI:18420"/>
    </ligand>
</feature>
<keyword evidence="2 8" id="KW-0808">Transferase</keyword>
<keyword evidence="5 8" id="KW-0460">Magnesium</keyword>
<feature type="binding site" evidence="8">
    <location>
        <position position="57"/>
    </location>
    <ligand>
        <name>Mg(2+)</name>
        <dbReference type="ChEBI" id="CHEBI:18420"/>
    </ligand>
</feature>
<keyword evidence="1 8" id="KW-0444">Lipid biosynthesis</keyword>
<keyword evidence="6 8" id="KW-0443">Lipid metabolism</keyword>
<dbReference type="OrthoDB" id="517356at2"/>
<dbReference type="GeneID" id="95374444"/>
<evidence type="ECO:0000256" key="1">
    <source>
        <dbReference type="ARBA" id="ARBA00022516"/>
    </source>
</evidence>
<feature type="domain" description="4'-phosphopantetheinyl transferase" evidence="9">
    <location>
        <begin position="4"/>
        <end position="117"/>
    </location>
</feature>
<dbReference type="Gene3D" id="3.90.470.20">
    <property type="entry name" value="4'-phosphopantetheinyl transferase domain"/>
    <property type="match status" value="1"/>
</dbReference>
<evidence type="ECO:0000313" key="12">
    <source>
        <dbReference type="Proteomes" id="UP000288943"/>
    </source>
</evidence>
<keyword evidence="4 8" id="KW-0276">Fatty acid metabolism</keyword>
<sequence length="125" mass="13856">MIYGIGVDLQNIAQLEEAVKRQGESFLRKVFTDRERAYCSRHTSPAQHLAARWAVKEAFLKATGSGLGGQYLFKDLEVVNKPSGQPELILHGKAQEDCKRLGLHIYISISHSGEYALGQVVLCKA</sequence>
<dbReference type="EMBL" id="CP026520">
    <property type="protein sequence ID" value="QAV17308.1"/>
    <property type="molecule type" value="Genomic_DNA"/>
</dbReference>
<evidence type="ECO:0000256" key="2">
    <source>
        <dbReference type="ARBA" id="ARBA00022679"/>
    </source>
</evidence>
<dbReference type="KEGG" id="pchi:PC41400_06380"/>
<dbReference type="EMBL" id="JAMDMJ010000008">
    <property type="protein sequence ID" value="MCY9595543.1"/>
    <property type="molecule type" value="Genomic_DNA"/>
</dbReference>
<dbReference type="InterPro" id="IPR008278">
    <property type="entry name" value="4-PPantetheinyl_Trfase_dom"/>
</dbReference>
<comment type="function">
    <text evidence="8">Transfers the 4'-phosphopantetheine moiety from coenzyme A to a Ser of acyl-carrier-protein.</text>
</comment>
<evidence type="ECO:0000256" key="7">
    <source>
        <dbReference type="ARBA" id="ARBA00023160"/>
    </source>
</evidence>
<comment type="cofactor">
    <cofactor evidence="8">
        <name>Mg(2+)</name>
        <dbReference type="ChEBI" id="CHEBI:18420"/>
    </cofactor>
</comment>
<keyword evidence="8" id="KW-0963">Cytoplasm</keyword>
<proteinExistence type="inferred from homology"/>
<comment type="subcellular location">
    <subcellularLocation>
        <location evidence="8">Cytoplasm</location>
    </subcellularLocation>
</comment>
<evidence type="ECO:0000256" key="5">
    <source>
        <dbReference type="ARBA" id="ARBA00022842"/>
    </source>
</evidence>
<comment type="catalytic activity">
    <reaction evidence="8">
        <text>apo-[ACP] + CoA = holo-[ACP] + adenosine 3',5'-bisphosphate + H(+)</text>
        <dbReference type="Rhea" id="RHEA:12068"/>
        <dbReference type="Rhea" id="RHEA-COMP:9685"/>
        <dbReference type="Rhea" id="RHEA-COMP:9690"/>
        <dbReference type="ChEBI" id="CHEBI:15378"/>
        <dbReference type="ChEBI" id="CHEBI:29999"/>
        <dbReference type="ChEBI" id="CHEBI:57287"/>
        <dbReference type="ChEBI" id="CHEBI:58343"/>
        <dbReference type="ChEBI" id="CHEBI:64479"/>
        <dbReference type="EC" id="2.7.8.7"/>
    </reaction>
</comment>
<dbReference type="Pfam" id="PF01648">
    <property type="entry name" value="ACPS"/>
    <property type="match status" value="1"/>
</dbReference>
<dbReference type="RefSeq" id="WP_042229644.1">
    <property type="nucleotide sequence ID" value="NZ_CP026520.1"/>
</dbReference>
<dbReference type="Proteomes" id="UP000288943">
    <property type="component" value="Chromosome"/>
</dbReference>
<keyword evidence="13" id="KW-1185">Reference proteome</keyword>
<evidence type="ECO:0000256" key="4">
    <source>
        <dbReference type="ARBA" id="ARBA00022832"/>
    </source>
</evidence>
<name>A0A410WSD4_9BACL</name>
<dbReference type="GO" id="GO:0000287">
    <property type="term" value="F:magnesium ion binding"/>
    <property type="evidence" value="ECO:0007669"/>
    <property type="project" value="UniProtKB-UniRule"/>
</dbReference>
<accession>A0A410WSD4</accession>
<dbReference type="NCBIfam" id="TIGR00516">
    <property type="entry name" value="acpS"/>
    <property type="match status" value="1"/>
</dbReference>
<organism evidence="11 12">
    <name type="scientific">Paenibacillus chitinolyticus</name>
    <dbReference type="NCBI Taxonomy" id="79263"/>
    <lineage>
        <taxon>Bacteria</taxon>
        <taxon>Bacillati</taxon>
        <taxon>Bacillota</taxon>
        <taxon>Bacilli</taxon>
        <taxon>Bacillales</taxon>
        <taxon>Paenibacillaceae</taxon>
        <taxon>Paenibacillus</taxon>
    </lineage>
</organism>
<dbReference type="GO" id="GO:0006633">
    <property type="term" value="P:fatty acid biosynthetic process"/>
    <property type="evidence" value="ECO:0007669"/>
    <property type="project" value="UniProtKB-UniRule"/>
</dbReference>
<evidence type="ECO:0000256" key="6">
    <source>
        <dbReference type="ARBA" id="ARBA00023098"/>
    </source>
</evidence>
<gene>
    <name evidence="8 11" type="primary">acpS</name>
    <name evidence="10" type="ORF">M5X16_07155</name>
    <name evidence="11" type="ORF">PC41400_06380</name>
</gene>
<evidence type="ECO:0000256" key="3">
    <source>
        <dbReference type="ARBA" id="ARBA00022723"/>
    </source>
</evidence>
<dbReference type="EC" id="2.7.8.7" evidence="8"/>
<evidence type="ECO:0000259" key="9">
    <source>
        <dbReference type="Pfam" id="PF01648"/>
    </source>
</evidence>
<comment type="similarity">
    <text evidence="8">Belongs to the P-Pant transferase superfamily. AcpS family.</text>
</comment>
<dbReference type="NCBIfam" id="TIGR00556">
    <property type="entry name" value="pantethn_trn"/>
    <property type="match status" value="1"/>
</dbReference>
<evidence type="ECO:0000313" key="10">
    <source>
        <dbReference type="EMBL" id="MCY9595543.1"/>
    </source>
</evidence>
<dbReference type="SUPFAM" id="SSF56214">
    <property type="entry name" value="4'-phosphopantetheinyl transferase"/>
    <property type="match status" value="1"/>
</dbReference>
<dbReference type="AlphaFoldDB" id="A0A410WSD4"/>
<dbReference type="GO" id="GO:0005737">
    <property type="term" value="C:cytoplasm"/>
    <property type="evidence" value="ECO:0007669"/>
    <property type="project" value="UniProtKB-SubCell"/>
</dbReference>